<dbReference type="SUPFAM" id="SSF51126">
    <property type="entry name" value="Pectin lyase-like"/>
    <property type="match status" value="1"/>
</dbReference>
<dbReference type="InterPro" id="IPR012334">
    <property type="entry name" value="Pectin_lyas_fold"/>
</dbReference>
<evidence type="ECO:0000313" key="3">
    <source>
        <dbReference type="Proteomes" id="UP000249046"/>
    </source>
</evidence>
<evidence type="ECO:0008006" key="4">
    <source>
        <dbReference type="Google" id="ProtNLM"/>
    </source>
</evidence>
<dbReference type="AlphaFoldDB" id="A0A2W5MPT5"/>
<dbReference type="NCBIfam" id="NF041518">
    <property type="entry name" value="choice_anch_Q"/>
    <property type="match status" value="1"/>
</dbReference>
<dbReference type="Proteomes" id="UP000249046">
    <property type="component" value="Unassembled WGS sequence"/>
</dbReference>
<feature type="region of interest" description="Disordered" evidence="1">
    <location>
        <begin position="267"/>
        <end position="286"/>
    </location>
</feature>
<comment type="caution">
    <text evidence="2">The sequence shown here is derived from an EMBL/GenBank/DDBJ whole genome shotgun (WGS) entry which is preliminary data.</text>
</comment>
<dbReference type="EMBL" id="QFPO01000001">
    <property type="protein sequence ID" value="PZQ19723.1"/>
    <property type="molecule type" value="Genomic_DNA"/>
</dbReference>
<organism evidence="2 3">
    <name type="scientific">Rhodanobacter denitrificans</name>
    <dbReference type="NCBI Taxonomy" id="666685"/>
    <lineage>
        <taxon>Bacteria</taxon>
        <taxon>Pseudomonadati</taxon>
        <taxon>Pseudomonadota</taxon>
        <taxon>Gammaproteobacteria</taxon>
        <taxon>Lysobacterales</taxon>
        <taxon>Rhodanobacteraceae</taxon>
        <taxon>Rhodanobacter</taxon>
    </lineage>
</organism>
<evidence type="ECO:0000313" key="2">
    <source>
        <dbReference type="EMBL" id="PZQ19723.1"/>
    </source>
</evidence>
<name>A0A2W5MPT5_9GAMM</name>
<reference evidence="2 3" key="1">
    <citation type="submission" date="2017-08" db="EMBL/GenBank/DDBJ databases">
        <title>Infants hospitalized years apart are colonized by the same room-sourced microbial strains.</title>
        <authorList>
            <person name="Brooks B."/>
            <person name="Olm M.R."/>
            <person name="Firek B.A."/>
            <person name="Baker R."/>
            <person name="Thomas B.C."/>
            <person name="Morowitz M.J."/>
            <person name="Banfield J.F."/>
        </authorList>
    </citation>
    <scope>NUCLEOTIDE SEQUENCE [LARGE SCALE GENOMIC DNA]</scope>
    <source>
        <strain evidence="2">S2_005_003_R2_42</strain>
    </source>
</reference>
<sequence length="321" mass="33284">MDSTFSIRLREGVYTNSHALSYDIVPRGSKRLIELSGGWSGANLSCQSKRFDPALTTLVGTANRVALGFSLHSLLGQDDNLVYLIDLSFTNPGFTQEANGACLRGSIESGHSASLDRIHAHDCFAPFGSHASVNLSNRGTLTARNIYVRDGAALNNGGLRVDAYAGAIAHLAQITVTGTQSSGDGWLGSGITLITFGNGLIHLSNSVTWGNDADADTQDLWINGAGVVLTRVHYGSIEGSPAGNIAPGTGDPGFVSVDDARLRPHSPLIDSGTDSPQGGAGTFDADGGARVQGAAIDVGAFEAAPTPDDLIFRDGFQAGVD</sequence>
<gene>
    <name evidence="2" type="ORF">DI564_00290</name>
</gene>
<dbReference type="InterPro" id="IPR059226">
    <property type="entry name" value="Choice_anch_Q_dom"/>
</dbReference>
<protein>
    <recommendedName>
        <fullName evidence="4">Right-handed parallel beta-helix repeat-containing protein</fullName>
    </recommendedName>
</protein>
<accession>A0A2W5MPT5</accession>
<proteinExistence type="predicted"/>
<dbReference type="Gene3D" id="2.160.20.10">
    <property type="entry name" value="Single-stranded right-handed beta-helix, Pectin lyase-like"/>
    <property type="match status" value="1"/>
</dbReference>
<dbReference type="InterPro" id="IPR011050">
    <property type="entry name" value="Pectin_lyase_fold/virulence"/>
</dbReference>
<evidence type="ECO:0000256" key="1">
    <source>
        <dbReference type="SAM" id="MobiDB-lite"/>
    </source>
</evidence>